<dbReference type="RefSeq" id="WP_245605322.1">
    <property type="nucleotide sequence ID" value="NZ_CP004372.1"/>
</dbReference>
<sequence length="93" mass="10765">MTLYHERKACMLVVWGLSLGSRMLSKPFLTTQEIADLLKVREQTVRGWIHQQELRAVKLGREFRVAVKDLEAFVNDHATREPSWQDDSGSQQP</sequence>
<keyword evidence="2" id="KW-0238">DNA-binding</keyword>
<dbReference type="EMBL" id="CP004372">
    <property type="protein sequence ID" value="AHM04466.1"/>
    <property type="molecule type" value="Genomic_DNA"/>
</dbReference>
<keyword evidence="3" id="KW-1185">Reference proteome</keyword>
<feature type="domain" description="Helix-turn-helix" evidence="1">
    <location>
        <begin position="28"/>
        <end position="76"/>
    </location>
</feature>
<dbReference type="InterPro" id="IPR009061">
    <property type="entry name" value="DNA-bd_dom_put_sf"/>
</dbReference>
<dbReference type="eggNOG" id="ENOG5033BIC">
    <property type="taxonomic scope" value="Bacteria"/>
</dbReference>
<dbReference type="AlphaFoldDB" id="W8S6I7"/>
<dbReference type="PATRIC" id="fig|1294273.3.peg.2091"/>
<dbReference type="InterPro" id="IPR041657">
    <property type="entry name" value="HTH_17"/>
</dbReference>
<name>W8S6I7_9RHOB</name>
<dbReference type="NCBIfam" id="TIGR01764">
    <property type="entry name" value="excise"/>
    <property type="match status" value="1"/>
</dbReference>
<dbReference type="STRING" id="1294273.roselon_02121"/>
<accession>W8S6I7</accession>
<proteinExistence type="predicted"/>
<organism evidence="2 3">
    <name type="scientific">Roseicyclus elongatus DSM 19469</name>
    <dbReference type="NCBI Taxonomy" id="1294273"/>
    <lineage>
        <taxon>Bacteria</taxon>
        <taxon>Pseudomonadati</taxon>
        <taxon>Pseudomonadota</taxon>
        <taxon>Alphaproteobacteria</taxon>
        <taxon>Rhodobacterales</taxon>
        <taxon>Roseobacteraceae</taxon>
        <taxon>Roseicyclus</taxon>
    </lineage>
</organism>
<dbReference type="HOGENOM" id="CLU_140176_4_3_5"/>
<dbReference type="SUPFAM" id="SSF46955">
    <property type="entry name" value="Putative DNA-binding domain"/>
    <property type="match status" value="1"/>
</dbReference>
<dbReference type="GO" id="GO:0003677">
    <property type="term" value="F:DNA binding"/>
    <property type="evidence" value="ECO:0007669"/>
    <property type="project" value="UniProtKB-KW"/>
</dbReference>
<evidence type="ECO:0000313" key="3">
    <source>
        <dbReference type="Proteomes" id="UP000019593"/>
    </source>
</evidence>
<dbReference type="InterPro" id="IPR010093">
    <property type="entry name" value="SinI_DNA-bd"/>
</dbReference>
<protein>
    <submittedName>
        <fullName evidence="2">Excisionase/Xis, DNA-binding protein</fullName>
    </submittedName>
</protein>
<dbReference type="Proteomes" id="UP000019593">
    <property type="component" value="Chromosome"/>
</dbReference>
<reference evidence="2 3" key="1">
    <citation type="submission" date="2013-03" db="EMBL/GenBank/DDBJ databases">
        <authorList>
            <person name="Fiebig A."/>
            <person name="Goeker M."/>
            <person name="Klenk H.-P.P."/>
        </authorList>
    </citation>
    <scope>NUCLEOTIDE SEQUENCE [LARGE SCALE GENOMIC DNA]</scope>
    <source>
        <strain evidence="3">DSM 19469</strain>
    </source>
</reference>
<dbReference type="KEGG" id="red:roselon_02121"/>
<evidence type="ECO:0000313" key="2">
    <source>
        <dbReference type="EMBL" id="AHM04466.1"/>
    </source>
</evidence>
<evidence type="ECO:0000259" key="1">
    <source>
        <dbReference type="Pfam" id="PF12728"/>
    </source>
</evidence>
<gene>
    <name evidence="2" type="ORF">roselon_02121</name>
</gene>
<dbReference type="Pfam" id="PF12728">
    <property type="entry name" value="HTH_17"/>
    <property type="match status" value="1"/>
</dbReference>